<dbReference type="SUPFAM" id="SSF47336">
    <property type="entry name" value="ACP-like"/>
    <property type="match status" value="1"/>
</dbReference>
<accession>A0A371AT08</accession>
<dbReference type="Pfam" id="PF00550">
    <property type="entry name" value="PP-binding"/>
    <property type="match status" value="1"/>
</dbReference>
<comment type="caution">
    <text evidence="2">The sequence shown here is derived from an EMBL/GenBank/DDBJ whole genome shotgun (WGS) entry which is preliminary data.</text>
</comment>
<sequence length="76" mass="8608">MKELMVILNELRPEVDFSTETNLLDGGILDSFDMVSLIGDINDTFEVELTFDDIDADNFNSAEAMWSMIERLKSEG</sequence>
<dbReference type="RefSeq" id="WP_115482635.1">
    <property type="nucleotide sequence ID" value="NZ_QRCT01000048.1"/>
</dbReference>
<protein>
    <submittedName>
        <fullName evidence="2">Acyl carrier protein</fullName>
    </submittedName>
</protein>
<dbReference type="EMBL" id="QRCT01000048">
    <property type="protein sequence ID" value="RDU22701.1"/>
    <property type="molecule type" value="Genomic_DNA"/>
</dbReference>
<name>A0A371AT08_9FIRM</name>
<keyword evidence="3" id="KW-1185">Reference proteome</keyword>
<evidence type="ECO:0000313" key="2">
    <source>
        <dbReference type="EMBL" id="RDU22701.1"/>
    </source>
</evidence>
<gene>
    <name evidence="2" type="ORF">DWV06_13085</name>
</gene>
<feature type="domain" description="Carrier" evidence="1">
    <location>
        <begin position="1"/>
        <end position="73"/>
    </location>
</feature>
<dbReference type="Proteomes" id="UP000255036">
    <property type="component" value="Unassembled WGS sequence"/>
</dbReference>
<organism evidence="2 3">
    <name type="scientific">Anaerosacchariphilus polymeriproducens</name>
    <dbReference type="NCBI Taxonomy" id="1812858"/>
    <lineage>
        <taxon>Bacteria</taxon>
        <taxon>Bacillati</taxon>
        <taxon>Bacillota</taxon>
        <taxon>Clostridia</taxon>
        <taxon>Lachnospirales</taxon>
        <taxon>Lachnospiraceae</taxon>
        <taxon>Anaerosacchariphilus</taxon>
    </lineage>
</organism>
<reference evidence="2 3" key="1">
    <citation type="submission" date="2018-07" db="EMBL/GenBank/DDBJ databases">
        <title>Anaerosacharophilus polymeroproducens gen. nov. sp. nov., an anaerobic bacterium isolated from salt field.</title>
        <authorList>
            <person name="Kim W."/>
            <person name="Yang S.-H."/>
            <person name="Oh J."/>
            <person name="Lee J.-H."/>
            <person name="Kwon K.K."/>
        </authorList>
    </citation>
    <scope>NUCLEOTIDE SEQUENCE [LARGE SCALE GENOMIC DNA]</scope>
    <source>
        <strain evidence="2 3">MCWD5</strain>
    </source>
</reference>
<evidence type="ECO:0000313" key="3">
    <source>
        <dbReference type="Proteomes" id="UP000255036"/>
    </source>
</evidence>
<dbReference type="AlphaFoldDB" id="A0A371AT08"/>
<dbReference type="InterPro" id="IPR009081">
    <property type="entry name" value="PP-bd_ACP"/>
</dbReference>
<dbReference type="PROSITE" id="PS50075">
    <property type="entry name" value="CARRIER"/>
    <property type="match status" value="1"/>
</dbReference>
<dbReference type="Gene3D" id="1.10.1200.10">
    <property type="entry name" value="ACP-like"/>
    <property type="match status" value="1"/>
</dbReference>
<proteinExistence type="predicted"/>
<dbReference type="OrthoDB" id="9812291at2"/>
<evidence type="ECO:0000259" key="1">
    <source>
        <dbReference type="PROSITE" id="PS50075"/>
    </source>
</evidence>
<dbReference type="InterPro" id="IPR036736">
    <property type="entry name" value="ACP-like_sf"/>
</dbReference>